<name>A0AAJ0ME30_9PEZI</name>
<dbReference type="Pfam" id="PF05063">
    <property type="entry name" value="MT-A70"/>
    <property type="match status" value="1"/>
</dbReference>
<reference evidence="3" key="1">
    <citation type="journal article" date="2023" name="Mol. Phylogenet. Evol.">
        <title>Genome-scale phylogeny and comparative genomics of the fungal order Sordariales.</title>
        <authorList>
            <person name="Hensen N."/>
            <person name="Bonometti L."/>
            <person name="Westerberg I."/>
            <person name="Brannstrom I.O."/>
            <person name="Guillou S."/>
            <person name="Cros-Aarteil S."/>
            <person name="Calhoun S."/>
            <person name="Haridas S."/>
            <person name="Kuo A."/>
            <person name="Mondo S."/>
            <person name="Pangilinan J."/>
            <person name="Riley R."/>
            <person name="LaButti K."/>
            <person name="Andreopoulos B."/>
            <person name="Lipzen A."/>
            <person name="Chen C."/>
            <person name="Yan M."/>
            <person name="Daum C."/>
            <person name="Ng V."/>
            <person name="Clum A."/>
            <person name="Steindorff A."/>
            <person name="Ohm R.A."/>
            <person name="Martin F."/>
            <person name="Silar P."/>
            <person name="Natvig D.O."/>
            <person name="Lalanne C."/>
            <person name="Gautier V."/>
            <person name="Ament-Velasquez S.L."/>
            <person name="Kruys A."/>
            <person name="Hutchinson M.I."/>
            <person name="Powell A.J."/>
            <person name="Barry K."/>
            <person name="Miller A.N."/>
            <person name="Grigoriev I.V."/>
            <person name="Debuchy R."/>
            <person name="Gladieux P."/>
            <person name="Hiltunen Thoren M."/>
            <person name="Johannesson H."/>
        </authorList>
    </citation>
    <scope>NUCLEOTIDE SEQUENCE</scope>
    <source>
        <strain evidence="3">CBS 955.72</strain>
    </source>
</reference>
<dbReference type="GO" id="GO:0005634">
    <property type="term" value="C:nucleus"/>
    <property type="evidence" value="ECO:0007669"/>
    <property type="project" value="TreeGrafter"/>
</dbReference>
<dbReference type="Proteomes" id="UP001275084">
    <property type="component" value="Unassembled WGS sequence"/>
</dbReference>
<dbReference type="InterPro" id="IPR007757">
    <property type="entry name" value="MT-A70-like"/>
</dbReference>
<feature type="region of interest" description="Disordered" evidence="2">
    <location>
        <begin position="105"/>
        <end position="143"/>
    </location>
</feature>
<dbReference type="AlphaFoldDB" id="A0AAJ0ME30"/>
<dbReference type="PANTHER" id="PTHR12829:SF4">
    <property type="entry name" value="N(6)-ADENINE-SPECIFIC METHYLTRANSFERASE METTL4"/>
    <property type="match status" value="1"/>
</dbReference>
<proteinExistence type="inferred from homology"/>
<feature type="compositionally biased region" description="Polar residues" evidence="2">
    <location>
        <begin position="28"/>
        <end position="37"/>
    </location>
</feature>
<sequence length="346" mass="37844">MASSILYQNAAKTVVLLDLPRSIEESQVLSSTLTPNVETPPPRLRKLVSALPPASPFPTPEPKDGSSAQQLQSPSAQLAELMTLAAAESALHDINKSYDGPWYLPRATSPGAEPPASPPSPASLPSPDLSACHIPPDSHPLHGTIATHRSTLLSTTTPASFDLILLDPPWPNRSAKRKRRDVGSYHTQDFTRLRATLSLVPVASRLADDGLVAVWLTNSARAADLLVAPSGGLFAEWGVEVVGEWTWLKVTAQGEPVVDLHDATWRRPWERLVIARKKGTRRAPLGPKVLVTVPDVHSRKPSLRGLFEELLPPGYRGLEVFARHLTAGWHCWGDQVLLFQHRHHWV</sequence>
<reference evidence="3" key="2">
    <citation type="submission" date="2023-06" db="EMBL/GenBank/DDBJ databases">
        <authorList>
            <consortium name="Lawrence Berkeley National Laboratory"/>
            <person name="Haridas S."/>
            <person name="Hensen N."/>
            <person name="Bonometti L."/>
            <person name="Westerberg I."/>
            <person name="Brannstrom I.O."/>
            <person name="Guillou S."/>
            <person name="Cros-Aarteil S."/>
            <person name="Calhoun S."/>
            <person name="Kuo A."/>
            <person name="Mondo S."/>
            <person name="Pangilinan J."/>
            <person name="Riley R."/>
            <person name="Labutti K."/>
            <person name="Andreopoulos B."/>
            <person name="Lipzen A."/>
            <person name="Chen C."/>
            <person name="Yanf M."/>
            <person name="Daum C."/>
            <person name="Ng V."/>
            <person name="Clum A."/>
            <person name="Steindorff A."/>
            <person name="Ohm R."/>
            <person name="Martin F."/>
            <person name="Silar P."/>
            <person name="Natvig D."/>
            <person name="Lalanne C."/>
            <person name="Gautier V."/>
            <person name="Ament-Velasquez S.L."/>
            <person name="Kruys A."/>
            <person name="Hutchinson M.I."/>
            <person name="Powell A.J."/>
            <person name="Barry K."/>
            <person name="Miller A.N."/>
            <person name="Grigoriev I.V."/>
            <person name="Debuchy R."/>
            <person name="Gladieux P."/>
            <person name="Thoren M.H."/>
            <person name="Johannesson H."/>
        </authorList>
    </citation>
    <scope>NUCLEOTIDE SEQUENCE</scope>
    <source>
        <strain evidence="3">CBS 955.72</strain>
    </source>
</reference>
<dbReference type="InterPro" id="IPR029063">
    <property type="entry name" value="SAM-dependent_MTases_sf"/>
</dbReference>
<comment type="caution">
    <text evidence="3">The sequence shown here is derived from an EMBL/GenBank/DDBJ whole genome shotgun (WGS) entry which is preliminary data.</text>
</comment>
<evidence type="ECO:0000313" key="4">
    <source>
        <dbReference type="Proteomes" id="UP001275084"/>
    </source>
</evidence>
<keyword evidence="4" id="KW-1185">Reference proteome</keyword>
<dbReference type="GO" id="GO:0008168">
    <property type="term" value="F:methyltransferase activity"/>
    <property type="evidence" value="ECO:0007669"/>
    <property type="project" value="InterPro"/>
</dbReference>
<feature type="region of interest" description="Disordered" evidence="2">
    <location>
        <begin position="28"/>
        <end position="74"/>
    </location>
</feature>
<dbReference type="PANTHER" id="PTHR12829">
    <property type="entry name" value="N6-ADENOSINE-METHYLTRANSFERASE"/>
    <property type="match status" value="1"/>
</dbReference>
<dbReference type="GO" id="GO:0003676">
    <property type="term" value="F:nucleic acid binding"/>
    <property type="evidence" value="ECO:0007669"/>
    <property type="project" value="InterPro"/>
</dbReference>
<dbReference type="SUPFAM" id="SSF53335">
    <property type="entry name" value="S-adenosyl-L-methionine-dependent methyltransferases"/>
    <property type="match status" value="1"/>
</dbReference>
<comment type="similarity">
    <text evidence="1">Belongs to the MT-A70-like family.</text>
</comment>
<evidence type="ECO:0000313" key="3">
    <source>
        <dbReference type="EMBL" id="KAK3353065.1"/>
    </source>
</evidence>
<dbReference type="PROSITE" id="PS00092">
    <property type="entry name" value="N6_MTASE"/>
    <property type="match status" value="1"/>
</dbReference>
<evidence type="ECO:0000256" key="2">
    <source>
        <dbReference type="SAM" id="MobiDB-lite"/>
    </source>
</evidence>
<gene>
    <name evidence="3" type="ORF">B0T25DRAFT_623192</name>
</gene>
<organism evidence="3 4">
    <name type="scientific">Lasiosphaeria hispida</name>
    <dbReference type="NCBI Taxonomy" id="260671"/>
    <lineage>
        <taxon>Eukaryota</taxon>
        <taxon>Fungi</taxon>
        <taxon>Dikarya</taxon>
        <taxon>Ascomycota</taxon>
        <taxon>Pezizomycotina</taxon>
        <taxon>Sordariomycetes</taxon>
        <taxon>Sordariomycetidae</taxon>
        <taxon>Sordariales</taxon>
        <taxon>Lasiosphaeriaceae</taxon>
        <taxon>Lasiosphaeria</taxon>
    </lineage>
</organism>
<dbReference type="InterPro" id="IPR002052">
    <property type="entry name" value="DNA_methylase_N6_adenine_CS"/>
</dbReference>
<protein>
    <submittedName>
        <fullName evidence="3">MT-A70-domain-containing protein</fullName>
    </submittedName>
</protein>
<dbReference type="PROSITE" id="PS51143">
    <property type="entry name" value="MT_A70"/>
    <property type="match status" value="1"/>
</dbReference>
<dbReference type="GO" id="GO:0032259">
    <property type="term" value="P:methylation"/>
    <property type="evidence" value="ECO:0007669"/>
    <property type="project" value="InterPro"/>
</dbReference>
<feature type="compositionally biased region" description="Pro residues" evidence="2">
    <location>
        <begin position="112"/>
        <end position="124"/>
    </location>
</feature>
<accession>A0AAJ0ME30</accession>
<dbReference type="EMBL" id="JAUIQD010000004">
    <property type="protein sequence ID" value="KAK3353065.1"/>
    <property type="molecule type" value="Genomic_DNA"/>
</dbReference>
<evidence type="ECO:0000256" key="1">
    <source>
        <dbReference type="PROSITE-ProRule" id="PRU00489"/>
    </source>
</evidence>